<evidence type="ECO:0008006" key="4">
    <source>
        <dbReference type="Google" id="ProtNLM"/>
    </source>
</evidence>
<dbReference type="AlphaFoldDB" id="A0A6J4V2C1"/>
<name>A0A6J4V2C1_9DEIN</name>
<proteinExistence type="predicted"/>
<sequence length="588" mass="60703">MGLRKLVLPITPILVALTLGGHAAAQDLAQLLPEETFLALGMQNLEDASAQLESFSAEFRRLDVVGALSTLGASQGGMSGGMGSGGTGAASTADMELPDEARRALEAFGSLDVLGQEAWIALSASSVSPLPALTMVTRVTPEGAEKVQALLGDAGTQDAEAFEESGATFFQIPLNGAEPLQVLAYTLTDDLLALSTNPDELRGVLRRLAGADEPNFASAQGYSDTLEGLDEGTFYSFFNYARLAEVAAPYARNLGFDPLVDRLSRALATVGAVGSVVRLTEDALVSESFQAVNREGGDASLYALLTADTAAATDVPVPEGALSFTANAVNLGGWYDYLNELALTVPELGGDLDSLILSFTGLNLRESVFSWTGDQFVSVTTGLSAAVEPGVPSENLLGDAAYLIEATNAAAAQRGLGALLQNLSQTASSLSDPEGGAGQPERQQETIAGAEVTRFDITDGVTVLYAVSGGYAILATSQDAMERTLTAQQEGGQDDPFGDVPGGATGVSYTDSQATFEGLSQQLSSQIQLAAGMGGASGLDFEAVEAASGVAEEFLGFVATRLGSSTGYSERADGGIRSYSETAVNWTE</sequence>
<keyword evidence="2" id="KW-0732">Signal</keyword>
<feature type="chain" id="PRO_5027055564" description="DUF3352 domain-containing protein" evidence="2">
    <location>
        <begin position="24"/>
        <end position="588"/>
    </location>
</feature>
<feature type="region of interest" description="Disordered" evidence="1">
    <location>
        <begin position="485"/>
        <end position="506"/>
    </location>
</feature>
<organism evidence="3">
    <name type="scientific">uncultured Truepera sp</name>
    <dbReference type="NCBI Taxonomy" id="543023"/>
    <lineage>
        <taxon>Bacteria</taxon>
        <taxon>Thermotogati</taxon>
        <taxon>Deinococcota</taxon>
        <taxon>Deinococci</taxon>
        <taxon>Trueperales</taxon>
        <taxon>Trueperaceae</taxon>
        <taxon>Truepera</taxon>
        <taxon>environmental samples</taxon>
    </lineage>
</organism>
<protein>
    <recommendedName>
        <fullName evidence="4">DUF3352 domain-containing protein</fullName>
    </recommendedName>
</protein>
<evidence type="ECO:0000313" key="3">
    <source>
        <dbReference type="EMBL" id="CAA9566481.1"/>
    </source>
</evidence>
<evidence type="ECO:0000256" key="2">
    <source>
        <dbReference type="SAM" id="SignalP"/>
    </source>
</evidence>
<accession>A0A6J4V2C1</accession>
<feature type="signal peptide" evidence="2">
    <location>
        <begin position="1"/>
        <end position="23"/>
    </location>
</feature>
<dbReference type="EMBL" id="CADCWP010000079">
    <property type="protein sequence ID" value="CAA9566481.1"/>
    <property type="molecule type" value="Genomic_DNA"/>
</dbReference>
<gene>
    <name evidence="3" type="ORF">AVDCRST_MAG86-1242</name>
</gene>
<evidence type="ECO:0000256" key="1">
    <source>
        <dbReference type="SAM" id="MobiDB-lite"/>
    </source>
</evidence>
<reference evidence="3" key="1">
    <citation type="submission" date="2020-02" db="EMBL/GenBank/DDBJ databases">
        <authorList>
            <person name="Meier V. D."/>
        </authorList>
    </citation>
    <scope>NUCLEOTIDE SEQUENCE</scope>
    <source>
        <strain evidence="3">AVDCRST_MAG86</strain>
    </source>
</reference>